<dbReference type="SUPFAM" id="SSF54631">
    <property type="entry name" value="CBS-domain pair"/>
    <property type="match status" value="1"/>
</dbReference>
<keyword evidence="6 7" id="KW-0129">CBS domain</keyword>
<dbReference type="SMART" id="SM00116">
    <property type="entry name" value="CBS"/>
    <property type="match status" value="2"/>
</dbReference>
<comment type="subunit">
    <text evidence="8">The complex is probably composed of two ATP-binding proteins, two transmembrane proteins and a solute-binding protein.</text>
</comment>
<keyword evidence="2 8" id="KW-0813">Transport</keyword>
<dbReference type="GO" id="GO:0006865">
    <property type="term" value="P:amino acid transport"/>
    <property type="evidence" value="ECO:0007669"/>
    <property type="project" value="UniProtKB-UniRule"/>
</dbReference>
<dbReference type="GO" id="GO:0015418">
    <property type="term" value="F:ABC-type quaternary ammonium compound transporting activity"/>
    <property type="evidence" value="ECO:0007669"/>
    <property type="project" value="UniProtKB-EC"/>
</dbReference>
<dbReference type="Proteomes" id="UP000195141">
    <property type="component" value="Chromosome"/>
</dbReference>
<feature type="domain" description="CBS" evidence="10">
    <location>
        <begin position="315"/>
        <end position="373"/>
    </location>
</feature>
<keyword evidence="8" id="KW-1003">Cell membrane</keyword>
<dbReference type="GO" id="GO:0005886">
    <property type="term" value="C:plasma membrane"/>
    <property type="evidence" value="ECO:0007669"/>
    <property type="project" value="UniProtKB-SubCell"/>
</dbReference>
<name>A0A242K3R3_9ENTE</name>
<dbReference type="PROSITE" id="PS00211">
    <property type="entry name" value="ABC_TRANSPORTER_1"/>
    <property type="match status" value="1"/>
</dbReference>
<dbReference type="AlphaFoldDB" id="A0A242K3R3"/>
<reference evidence="12" key="3">
    <citation type="submission" date="2024-03" db="EMBL/GenBank/DDBJ databases">
        <title>The Genome Sequence of Enterococcus sp. DIV0242b.</title>
        <authorList>
            <consortium name="The Broad Institute Genomics Platform"/>
            <consortium name="The Broad Institute Microbial Omics Core"/>
            <consortium name="The Broad Institute Genomic Center for Infectious Diseases"/>
            <person name="Earl A."/>
            <person name="Manson A."/>
            <person name="Gilmore M."/>
            <person name="Schwartman J."/>
            <person name="Shea T."/>
            <person name="Abouelleil A."/>
            <person name="Cao P."/>
            <person name="Chapman S."/>
            <person name="Cusick C."/>
            <person name="Young S."/>
            <person name="Neafsey D."/>
            <person name="Nusbaum C."/>
            <person name="Birren B."/>
        </authorList>
    </citation>
    <scope>NUCLEOTIDE SEQUENCE</scope>
    <source>
        <strain evidence="12">9E7_DIV0242</strain>
    </source>
</reference>
<feature type="domain" description="ABC transporter" evidence="9">
    <location>
        <begin position="2"/>
        <end position="236"/>
    </location>
</feature>
<evidence type="ECO:0000313" key="11">
    <source>
        <dbReference type="EMBL" id="OTP13553.1"/>
    </source>
</evidence>
<dbReference type="RefSeq" id="WP_170924838.1">
    <property type="nucleotide sequence ID" value="NZ_CP147247.1"/>
</dbReference>
<dbReference type="EC" id="7.6.2.9" evidence="8"/>
<dbReference type="Gene3D" id="3.10.580.10">
    <property type="entry name" value="CBS-domain"/>
    <property type="match status" value="1"/>
</dbReference>
<proteinExistence type="inferred from homology"/>
<dbReference type="GO" id="GO:0005524">
    <property type="term" value="F:ATP binding"/>
    <property type="evidence" value="ECO:0007669"/>
    <property type="project" value="UniProtKB-UniRule"/>
</dbReference>
<evidence type="ECO:0000259" key="9">
    <source>
        <dbReference type="PROSITE" id="PS50893"/>
    </source>
</evidence>
<dbReference type="GO" id="GO:0016887">
    <property type="term" value="F:ATP hydrolysis activity"/>
    <property type="evidence" value="ECO:0007669"/>
    <property type="project" value="UniProtKB-UniRule"/>
</dbReference>
<feature type="domain" description="CBS" evidence="10">
    <location>
        <begin position="255"/>
        <end position="311"/>
    </location>
</feature>
<comment type="similarity">
    <text evidence="1 8">Belongs to the ABC transporter superfamily.</text>
</comment>
<keyword evidence="4 8" id="KW-0547">Nucleotide-binding</keyword>
<evidence type="ECO:0000313" key="12">
    <source>
        <dbReference type="EMBL" id="WYJ90057.1"/>
    </source>
</evidence>
<evidence type="ECO:0000256" key="2">
    <source>
        <dbReference type="ARBA" id="ARBA00022448"/>
    </source>
</evidence>
<dbReference type="InterPro" id="IPR005892">
    <property type="entry name" value="Gly-betaine_transp_ATP-bd"/>
</dbReference>
<dbReference type="FunFam" id="3.40.50.300:FF:000425">
    <property type="entry name" value="Probable ABC transporter, ATP-binding subunit"/>
    <property type="match status" value="1"/>
</dbReference>
<keyword evidence="13" id="KW-1185">Reference proteome</keyword>
<dbReference type="CDD" id="cd04583">
    <property type="entry name" value="CBS_pair_ABC_OpuCA_assoc"/>
    <property type="match status" value="1"/>
</dbReference>
<evidence type="ECO:0000256" key="3">
    <source>
        <dbReference type="ARBA" id="ARBA00022737"/>
    </source>
</evidence>
<dbReference type="Pfam" id="PF00005">
    <property type="entry name" value="ABC_tran"/>
    <property type="match status" value="1"/>
</dbReference>
<dbReference type="InterPro" id="IPR003593">
    <property type="entry name" value="AAA+_ATPase"/>
</dbReference>
<dbReference type="PROSITE" id="PS51371">
    <property type="entry name" value="CBS"/>
    <property type="match status" value="2"/>
</dbReference>
<organism evidence="11">
    <name type="scientific">Candidatus Enterococcus clewellii</name>
    <dbReference type="NCBI Taxonomy" id="1834193"/>
    <lineage>
        <taxon>Bacteria</taxon>
        <taxon>Bacillati</taxon>
        <taxon>Bacillota</taxon>
        <taxon>Bacilli</taxon>
        <taxon>Lactobacillales</taxon>
        <taxon>Enterococcaceae</taxon>
        <taxon>Enterococcus</taxon>
    </lineage>
</organism>
<dbReference type="EMBL" id="NGMM01000005">
    <property type="protein sequence ID" value="OTP13553.1"/>
    <property type="molecule type" value="Genomic_DNA"/>
</dbReference>
<dbReference type="Gene3D" id="3.40.50.300">
    <property type="entry name" value="P-loop containing nucleotide triphosphate hydrolases"/>
    <property type="match status" value="1"/>
</dbReference>
<protein>
    <recommendedName>
        <fullName evidence="8">Quaternary amine transport ATP-binding protein</fullName>
        <ecNumber evidence="8">7.6.2.9</ecNumber>
    </recommendedName>
</protein>
<dbReference type="InterPro" id="IPR017871">
    <property type="entry name" value="ABC_transporter-like_CS"/>
</dbReference>
<comment type="subcellular location">
    <subcellularLocation>
        <location evidence="8">Cell inner membrane</location>
        <topology evidence="8">Peripheral membrane protein</topology>
    </subcellularLocation>
</comment>
<dbReference type="InterPro" id="IPR003439">
    <property type="entry name" value="ABC_transporter-like_ATP-bd"/>
</dbReference>
<dbReference type="GO" id="GO:0031460">
    <property type="term" value="P:glycine betaine transport"/>
    <property type="evidence" value="ECO:0007669"/>
    <property type="project" value="InterPro"/>
</dbReference>
<evidence type="ECO:0000256" key="1">
    <source>
        <dbReference type="ARBA" id="ARBA00005417"/>
    </source>
</evidence>
<evidence type="ECO:0000256" key="7">
    <source>
        <dbReference type="PROSITE-ProRule" id="PRU00703"/>
    </source>
</evidence>
<evidence type="ECO:0000256" key="8">
    <source>
        <dbReference type="RuleBase" id="RU369116"/>
    </source>
</evidence>
<dbReference type="Pfam" id="PF00571">
    <property type="entry name" value="CBS"/>
    <property type="match status" value="2"/>
</dbReference>
<dbReference type="PANTHER" id="PTHR43117:SF3">
    <property type="entry name" value="CHOLINE TRANSPORT ATP-BINDING PROTEIN OPUBA"/>
    <property type="match status" value="1"/>
</dbReference>
<evidence type="ECO:0000313" key="13">
    <source>
        <dbReference type="Proteomes" id="UP000195141"/>
    </source>
</evidence>
<dbReference type="InterPro" id="IPR046342">
    <property type="entry name" value="CBS_dom_sf"/>
</dbReference>
<keyword evidence="8" id="KW-0997">Cell inner membrane</keyword>
<evidence type="ECO:0000256" key="6">
    <source>
        <dbReference type="ARBA" id="ARBA00023122"/>
    </source>
</evidence>
<keyword evidence="3" id="KW-0677">Repeat</keyword>
<dbReference type="SMART" id="SM00382">
    <property type="entry name" value="AAA"/>
    <property type="match status" value="1"/>
</dbReference>
<dbReference type="InterPro" id="IPR000644">
    <property type="entry name" value="CBS_dom"/>
</dbReference>
<dbReference type="SUPFAM" id="SSF52540">
    <property type="entry name" value="P-loop containing nucleoside triphosphate hydrolases"/>
    <property type="match status" value="1"/>
</dbReference>
<dbReference type="InterPro" id="IPR027417">
    <property type="entry name" value="P-loop_NTPase"/>
</dbReference>
<keyword evidence="5 8" id="KW-0067">ATP-binding</keyword>
<accession>A0A242K3R3</accession>
<evidence type="ECO:0000256" key="4">
    <source>
        <dbReference type="ARBA" id="ARBA00022741"/>
    </source>
</evidence>
<dbReference type="PANTHER" id="PTHR43117">
    <property type="entry name" value="OSMOPROTECTANT IMPORT ATP-BINDING PROTEIN OSMV"/>
    <property type="match status" value="1"/>
</dbReference>
<sequence length="395" mass="44404">MIEFQHVYKIYKGGKVAVEDVNLSFEKGEFICFIGTSGSGKTTSMRMINRMTDPSKGKILINDQDIKTINPVELRRKIGYVIQNIGLMPHMTIRENITIVPKLLKVDQEKRNKIAEKMIDLVELPREMLDRYPHELSGGQQQRIGVVRALAADQDIILMDEPFGALDPITRDSLQDLIKDLQERLGKTIIFVTHDMDEALKLANRIVIMSEGKVIQFDTPDNILSAPANDFVEELIGEDRLLQAKSNKTTVGEVMSRNAITITPEKTLSDAIKVMREKRVDTLLVVDASGVLKGFIDVETLDRQRTKATSVSDILNRDVFFVKESSLLRDTLQRILKRGIKYVPVVDAKQKVVGILTRASLVDIVYDVIWGEEELATIASENVADENSDAPQTEV</sequence>
<dbReference type="EMBL" id="CP147247">
    <property type="protein sequence ID" value="WYJ90057.1"/>
    <property type="molecule type" value="Genomic_DNA"/>
</dbReference>
<keyword evidence="8" id="KW-0472">Membrane</keyword>
<dbReference type="NCBIfam" id="TIGR01186">
    <property type="entry name" value="proV"/>
    <property type="match status" value="1"/>
</dbReference>
<dbReference type="PROSITE" id="PS50893">
    <property type="entry name" value="ABC_TRANSPORTER_2"/>
    <property type="match status" value="1"/>
</dbReference>
<evidence type="ECO:0000259" key="10">
    <source>
        <dbReference type="PROSITE" id="PS51371"/>
    </source>
</evidence>
<comment type="catalytic activity">
    <reaction evidence="8">
        <text>a quaternary ammonium(out) + ATP + H2O = a quaternary ammonium(in) + ADP + phosphate + H(+)</text>
        <dbReference type="Rhea" id="RHEA:11036"/>
        <dbReference type="ChEBI" id="CHEBI:15377"/>
        <dbReference type="ChEBI" id="CHEBI:15378"/>
        <dbReference type="ChEBI" id="CHEBI:30616"/>
        <dbReference type="ChEBI" id="CHEBI:35267"/>
        <dbReference type="ChEBI" id="CHEBI:43474"/>
        <dbReference type="ChEBI" id="CHEBI:456216"/>
    </reaction>
</comment>
<reference evidence="11" key="1">
    <citation type="submission" date="2017-05" db="EMBL/GenBank/DDBJ databases">
        <title>The Genome Sequence of Enterococcus sp. 9E7_DIV0242.</title>
        <authorList>
            <consortium name="The Broad Institute Genomics Platform"/>
            <consortium name="The Broad Institute Genomic Center for Infectious Diseases"/>
            <person name="Earl A."/>
            <person name="Manson A."/>
            <person name="Schwartman J."/>
            <person name="Gilmore M."/>
            <person name="Abouelleil A."/>
            <person name="Cao P."/>
            <person name="Chapman S."/>
            <person name="Cusick C."/>
            <person name="Shea T."/>
            <person name="Young S."/>
            <person name="Neafsey D."/>
            <person name="Nusbaum C."/>
            <person name="Birren B."/>
        </authorList>
    </citation>
    <scope>NUCLEOTIDE SEQUENCE [LARGE SCALE GENOMIC DNA]</scope>
    <source>
        <strain evidence="11">9E7_DIV0242</strain>
    </source>
</reference>
<reference evidence="12" key="2">
    <citation type="submission" date="2017-05" db="EMBL/GenBank/DDBJ databases">
        <authorList>
            <consortium name="The Broad Institute Genomics Platform"/>
            <consortium name="The Broad Institute Genomic Center for Infectious Diseases"/>
            <person name="Earl A."/>
            <person name="Manson A."/>
            <person name="Schwartman J."/>
            <person name="Gilmore M."/>
            <person name="Abouelleil A."/>
            <person name="Cao P."/>
            <person name="Chapman S."/>
            <person name="Cusick C."/>
            <person name="Shea T."/>
            <person name="Young S."/>
            <person name="Neafsey D."/>
            <person name="Nusbaum C."/>
            <person name="Birren B."/>
        </authorList>
    </citation>
    <scope>NUCLEOTIDE SEQUENCE</scope>
    <source>
        <strain evidence="12">9E7_DIV0242</strain>
    </source>
</reference>
<gene>
    <name evidence="12" type="ORF">A5888_001785</name>
    <name evidence="11" type="ORF">A5888_003031</name>
</gene>
<evidence type="ECO:0000256" key="5">
    <source>
        <dbReference type="ARBA" id="ARBA00022840"/>
    </source>
</evidence>